<dbReference type="InterPro" id="IPR000965">
    <property type="entry name" value="GPR_dom"/>
</dbReference>
<dbReference type="InterPro" id="IPR016161">
    <property type="entry name" value="Ald_DH/histidinol_DH"/>
</dbReference>
<dbReference type="PIRSF" id="PIRSF000151">
    <property type="entry name" value="GPR"/>
    <property type="match status" value="1"/>
</dbReference>
<evidence type="ECO:0000256" key="5">
    <source>
        <dbReference type="ARBA" id="ARBA00023002"/>
    </source>
</evidence>
<dbReference type="OrthoDB" id="502371at2"/>
<organism evidence="8 9">
    <name type="scientific">Merismopedia glauca CCAP 1448/3</name>
    <dbReference type="NCBI Taxonomy" id="1296344"/>
    <lineage>
        <taxon>Bacteria</taxon>
        <taxon>Bacillati</taxon>
        <taxon>Cyanobacteriota</taxon>
        <taxon>Cyanophyceae</taxon>
        <taxon>Synechococcales</taxon>
        <taxon>Merismopediaceae</taxon>
        <taxon>Merismopedia</taxon>
    </lineage>
</organism>
<evidence type="ECO:0000313" key="8">
    <source>
        <dbReference type="EMBL" id="PSB02552.1"/>
    </source>
</evidence>
<keyword evidence="7" id="KW-0963">Cytoplasm</keyword>
<dbReference type="Gene3D" id="3.40.605.10">
    <property type="entry name" value="Aldehyde Dehydrogenase, Chain A, domain 1"/>
    <property type="match status" value="1"/>
</dbReference>
<comment type="catalytic activity">
    <reaction evidence="6 7">
        <text>L-glutamate 5-semialdehyde + phosphate + NADP(+) = L-glutamyl 5-phosphate + NADPH + H(+)</text>
        <dbReference type="Rhea" id="RHEA:19541"/>
        <dbReference type="ChEBI" id="CHEBI:15378"/>
        <dbReference type="ChEBI" id="CHEBI:43474"/>
        <dbReference type="ChEBI" id="CHEBI:57783"/>
        <dbReference type="ChEBI" id="CHEBI:58066"/>
        <dbReference type="ChEBI" id="CHEBI:58274"/>
        <dbReference type="ChEBI" id="CHEBI:58349"/>
        <dbReference type="EC" id="1.2.1.41"/>
    </reaction>
</comment>
<dbReference type="CDD" id="cd07079">
    <property type="entry name" value="ALDH_F18-19_ProA-GPR"/>
    <property type="match status" value="1"/>
</dbReference>
<evidence type="ECO:0000256" key="6">
    <source>
        <dbReference type="ARBA" id="ARBA00049024"/>
    </source>
</evidence>
<dbReference type="GO" id="GO:0050661">
    <property type="term" value="F:NADP binding"/>
    <property type="evidence" value="ECO:0007669"/>
    <property type="project" value="InterPro"/>
</dbReference>
<comment type="pathway">
    <text evidence="1 7">Amino-acid biosynthesis; L-proline biosynthesis; L-glutamate 5-semialdehyde from L-glutamate: step 2/2.</text>
</comment>
<keyword evidence="5 7" id="KW-0560">Oxidoreductase</keyword>
<name>A0A2T1C2S0_9CYAN</name>
<dbReference type="Gene3D" id="3.40.309.10">
    <property type="entry name" value="Aldehyde Dehydrogenase, Chain A, domain 2"/>
    <property type="match status" value="1"/>
</dbReference>
<dbReference type="RefSeq" id="WP_106288997.1">
    <property type="nucleotide sequence ID" value="NZ_CAWNTC010000054.1"/>
</dbReference>
<evidence type="ECO:0000256" key="1">
    <source>
        <dbReference type="ARBA" id="ARBA00004985"/>
    </source>
</evidence>
<sequence length="420" mass="46178">MEVDDQSPVIEPLAAVCRAYQASSQLLTIEGVQRSRGIAAMAQALQDNFNVILEANTLDLEASREMAIPSVLLEWLRLTPERLQSTIQILRRLGQLPDPIHQAMTTKHQVREAQSYKQLVPLGTIALIYEALPDIASITAGLCLKTGNSLVLRGGSEANNSNQAIASALQTGLEKASLPIDTVQILPAAQGSSIRELVTQERYLSLVIPYGRPSFVQQVMQQSTAPVLTTAIGNCYLYWSVKGNLDLVRWMIMDSHSSEPDAVNAIEKVLITTHHKPSALTLLWNNLKDKGFEVRGDADLVAQFPEQLKPVADIEWSQPYLKKVVAFKVVDDLPGAIAWINRYSSCHADAIATDSYAESREFNLKVDSASIYINTSPRFYRAVEHSPSVFLGMSNRKGVRRGLIGVDSLTTTKEVIQGKG</sequence>
<proteinExistence type="inferred from homology"/>
<dbReference type="UniPathway" id="UPA00098">
    <property type="reaction ID" value="UER00360"/>
</dbReference>
<dbReference type="GO" id="GO:0005737">
    <property type="term" value="C:cytoplasm"/>
    <property type="evidence" value="ECO:0007669"/>
    <property type="project" value="UniProtKB-SubCell"/>
</dbReference>
<evidence type="ECO:0000313" key="9">
    <source>
        <dbReference type="Proteomes" id="UP000238762"/>
    </source>
</evidence>
<dbReference type="InterPro" id="IPR016163">
    <property type="entry name" value="Ald_DH_C"/>
</dbReference>
<dbReference type="GO" id="GO:0004350">
    <property type="term" value="F:glutamate-5-semialdehyde dehydrogenase activity"/>
    <property type="evidence" value="ECO:0007669"/>
    <property type="project" value="UniProtKB-UniRule"/>
</dbReference>
<keyword evidence="4 7" id="KW-0521">NADP</keyword>
<keyword evidence="2 7" id="KW-0028">Amino-acid biosynthesis</keyword>
<evidence type="ECO:0000256" key="2">
    <source>
        <dbReference type="ARBA" id="ARBA00022605"/>
    </source>
</evidence>
<dbReference type="PANTHER" id="PTHR11063:SF8">
    <property type="entry name" value="DELTA-1-PYRROLINE-5-CARBOXYLATE SYNTHASE"/>
    <property type="match status" value="1"/>
</dbReference>
<keyword evidence="9" id="KW-1185">Reference proteome</keyword>
<keyword evidence="3 7" id="KW-0641">Proline biosynthesis</keyword>
<comment type="caution">
    <text evidence="8">The sequence shown here is derived from an EMBL/GenBank/DDBJ whole genome shotgun (WGS) entry which is preliminary data.</text>
</comment>
<dbReference type="NCBIfam" id="NF001221">
    <property type="entry name" value="PRK00197.1"/>
    <property type="match status" value="1"/>
</dbReference>
<dbReference type="HAMAP" id="MF_00412">
    <property type="entry name" value="ProA"/>
    <property type="match status" value="1"/>
</dbReference>
<evidence type="ECO:0000256" key="7">
    <source>
        <dbReference type="HAMAP-Rule" id="MF_00412"/>
    </source>
</evidence>
<dbReference type="PANTHER" id="PTHR11063">
    <property type="entry name" value="GLUTAMATE SEMIALDEHYDE DEHYDROGENASE"/>
    <property type="match status" value="1"/>
</dbReference>
<dbReference type="EC" id="1.2.1.41" evidence="7"/>
<comment type="subcellular location">
    <subcellularLocation>
        <location evidence="7">Cytoplasm</location>
    </subcellularLocation>
</comment>
<dbReference type="AlphaFoldDB" id="A0A2T1C2S0"/>
<protein>
    <recommendedName>
        <fullName evidence="7">Gamma-glutamyl phosphate reductase</fullName>
        <shortName evidence="7">GPR</shortName>
        <ecNumber evidence="7">1.2.1.41</ecNumber>
    </recommendedName>
    <alternativeName>
        <fullName evidence="7">Glutamate-5-semialdehyde dehydrogenase</fullName>
    </alternativeName>
    <alternativeName>
        <fullName evidence="7">Glutamyl-gamma-semialdehyde dehydrogenase</fullName>
        <shortName evidence="7">GSA dehydrogenase</shortName>
    </alternativeName>
</protein>
<dbReference type="EMBL" id="PVWJ01000056">
    <property type="protein sequence ID" value="PSB02552.1"/>
    <property type="molecule type" value="Genomic_DNA"/>
</dbReference>
<evidence type="ECO:0000256" key="4">
    <source>
        <dbReference type="ARBA" id="ARBA00022857"/>
    </source>
</evidence>
<dbReference type="GO" id="GO:0055129">
    <property type="term" value="P:L-proline biosynthetic process"/>
    <property type="evidence" value="ECO:0007669"/>
    <property type="project" value="UniProtKB-UniRule"/>
</dbReference>
<dbReference type="InterPro" id="IPR016162">
    <property type="entry name" value="Ald_DH_N"/>
</dbReference>
<dbReference type="Proteomes" id="UP000238762">
    <property type="component" value="Unassembled WGS sequence"/>
</dbReference>
<dbReference type="InterPro" id="IPR012134">
    <property type="entry name" value="Glu-5-SA_DH"/>
</dbReference>
<comment type="similarity">
    <text evidence="7">Belongs to the gamma-glutamyl phosphate reductase family.</text>
</comment>
<gene>
    <name evidence="7" type="primary">proA</name>
    <name evidence="8" type="ORF">C7B64_12540</name>
</gene>
<accession>A0A2T1C2S0</accession>
<reference evidence="8 9" key="1">
    <citation type="submission" date="2018-02" db="EMBL/GenBank/DDBJ databases">
        <authorList>
            <person name="Cohen D.B."/>
            <person name="Kent A.D."/>
        </authorList>
    </citation>
    <scope>NUCLEOTIDE SEQUENCE [LARGE SCALE GENOMIC DNA]</scope>
    <source>
        <strain evidence="8 9">CCAP 1448/3</strain>
    </source>
</reference>
<reference evidence="8 9" key="2">
    <citation type="submission" date="2018-03" db="EMBL/GenBank/DDBJ databases">
        <title>The ancient ancestry and fast evolution of plastids.</title>
        <authorList>
            <person name="Moore K.R."/>
            <person name="Magnabosco C."/>
            <person name="Momper L."/>
            <person name="Gold D.A."/>
            <person name="Bosak T."/>
            <person name="Fournier G.P."/>
        </authorList>
    </citation>
    <scope>NUCLEOTIDE SEQUENCE [LARGE SCALE GENOMIC DNA]</scope>
    <source>
        <strain evidence="8 9">CCAP 1448/3</strain>
    </source>
</reference>
<comment type="function">
    <text evidence="7">Catalyzes the NADPH-dependent reduction of L-glutamate 5-phosphate into L-glutamate 5-semialdehyde and phosphate. The product spontaneously undergoes cyclization to form 1-pyrroline-5-carboxylate.</text>
</comment>
<dbReference type="SUPFAM" id="SSF53720">
    <property type="entry name" value="ALDH-like"/>
    <property type="match status" value="1"/>
</dbReference>
<evidence type="ECO:0000256" key="3">
    <source>
        <dbReference type="ARBA" id="ARBA00022650"/>
    </source>
</evidence>